<evidence type="ECO:0000256" key="4">
    <source>
        <dbReference type="PROSITE-ProRule" id="PRU00176"/>
    </source>
</evidence>
<reference evidence="6 7" key="1">
    <citation type="journal article" date="2018" name="Front. Plant Sci.">
        <title>Red Clover (Trifolium pratense) and Zigzag Clover (T. medium) - A Picture of Genomic Similarities and Differences.</title>
        <authorList>
            <person name="Dluhosova J."/>
            <person name="Istvanek J."/>
            <person name="Nedelnik J."/>
            <person name="Repkova J."/>
        </authorList>
    </citation>
    <scope>NUCLEOTIDE SEQUENCE [LARGE SCALE GENOMIC DNA]</scope>
    <source>
        <strain evidence="7">cv. 10/8</strain>
        <tissue evidence="6">Leaf</tissue>
    </source>
</reference>
<dbReference type="PROSITE" id="PS50102">
    <property type="entry name" value="RRM"/>
    <property type="match status" value="1"/>
</dbReference>
<keyword evidence="3" id="KW-0508">mRNA splicing</keyword>
<sequence length="181" mass="20529">MTESVEREVVGRSGNRSFAPGKRRDFIHNLDKVTTSFFITNFPNEATSEDLWELFLQYGKVGEVYIPKKLDKRGRRFGFVKFKEVKEVEMLSESLRDVWLGSFKLRVNLSRFGRSESKVASSQKDPIQRLAAMMEESQPGRSFRNALLGAVVGSEKPLLLKVPVNEPLCKELRGSMVGILA</sequence>
<dbReference type="Pfam" id="PF00076">
    <property type="entry name" value="RRM_1"/>
    <property type="match status" value="1"/>
</dbReference>
<dbReference type="InterPro" id="IPR000504">
    <property type="entry name" value="RRM_dom"/>
</dbReference>
<dbReference type="GO" id="GO:0004519">
    <property type="term" value="F:endonuclease activity"/>
    <property type="evidence" value="ECO:0007669"/>
    <property type="project" value="UniProtKB-KW"/>
</dbReference>
<dbReference type="GO" id="GO:0006397">
    <property type="term" value="P:mRNA processing"/>
    <property type="evidence" value="ECO:0007669"/>
    <property type="project" value="UniProtKB-KW"/>
</dbReference>
<protein>
    <submittedName>
        <fullName evidence="6">Endonuclease/exonuclease/phosphatase family protein</fullName>
    </submittedName>
</protein>
<dbReference type="Proteomes" id="UP000265520">
    <property type="component" value="Unassembled WGS sequence"/>
</dbReference>
<dbReference type="SUPFAM" id="SSF54928">
    <property type="entry name" value="RNA-binding domain, RBD"/>
    <property type="match status" value="1"/>
</dbReference>
<keyword evidence="6" id="KW-0255">Endonuclease</keyword>
<dbReference type="InterPro" id="IPR035979">
    <property type="entry name" value="RBD_domain_sf"/>
</dbReference>
<organism evidence="6 7">
    <name type="scientific">Trifolium medium</name>
    <dbReference type="NCBI Taxonomy" id="97028"/>
    <lineage>
        <taxon>Eukaryota</taxon>
        <taxon>Viridiplantae</taxon>
        <taxon>Streptophyta</taxon>
        <taxon>Embryophyta</taxon>
        <taxon>Tracheophyta</taxon>
        <taxon>Spermatophyta</taxon>
        <taxon>Magnoliopsida</taxon>
        <taxon>eudicotyledons</taxon>
        <taxon>Gunneridae</taxon>
        <taxon>Pentapetalae</taxon>
        <taxon>rosids</taxon>
        <taxon>fabids</taxon>
        <taxon>Fabales</taxon>
        <taxon>Fabaceae</taxon>
        <taxon>Papilionoideae</taxon>
        <taxon>50 kb inversion clade</taxon>
        <taxon>NPAAA clade</taxon>
        <taxon>Hologalegina</taxon>
        <taxon>IRL clade</taxon>
        <taxon>Trifolieae</taxon>
        <taxon>Trifolium</taxon>
    </lineage>
</organism>
<feature type="domain" description="RRM" evidence="5">
    <location>
        <begin position="35"/>
        <end position="112"/>
    </location>
</feature>
<dbReference type="CDD" id="cd00590">
    <property type="entry name" value="RRM_SF"/>
    <property type="match status" value="1"/>
</dbReference>
<proteinExistence type="predicted"/>
<keyword evidence="6" id="KW-0378">Hydrolase</keyword>
<keyword evidence="2" id="KW-0747">Spliceosome</keyword>
<keyword evidence="1" id="KW-0507">mRNA processing</keyword>
<dbReference type="InterPro" id="IPR050907">
    <property type="entry name" value="SRSF"/>
</dbReference>
<dbReference type="PANTHER" id="PTHR23147">
    <property type="entry name" value="SERINE/ARGININE RICH SPLICING FACTOR"/>
    <property type="match status" value="1"/>
</dbReference>
<dbReference type="GO" id="GO:0005681">
    <property type="term" value="C:spliceosomal complex"/>
    <property type="evidence" value="ECO:0007669"/>
    <property type="project" value="UniProtKB-KW"/>
</dbReference>
<evidence type="ECO:0000313" key="6">
    <source>
        <dbReference type="EMBL" id="MCI14413.1"/>
    </source>
</evidence>
<accession>A0A392PQN9</accession>
<comment type="caution">
    <text evidence="6">The sequence shown here is derived from an EMBL/GenBank/DDBJ whole genome shotgun (WGS) entry which is preliminary data.</text>
</comment>
<evidence type="ECO:0000256" key="2">
    <source>
        <dbReference type="ARBA" id="ARBA00022728"/>
    </source>
</evidence>
<keyword evidence="4" id="KW-0694">RNA-binding</keyword>
<dbReference type="GO" id="GO:0003723">
    <property type="term" value="F:RNA binding"/>
    <property type="evidence" value="ECO:0007669"/>
    <property type="project" value="UniProtKB-UniRule"/>
</dbReference>
<dbReference type="Gene3D" id="3.30.70.330">
    <property type="match status" value="1"/>
</dbReference>
<dbReference type="GO" id="GO:0008380">
    <property type="term" value="P:RNA splicing"/>
    <property type="evidence" value="ECO:0007669"/>
    <property type="project" value="UniProtKB-KW"/>
</dbReference>
<dbReference type="AlphaFoldDB" id="A0A392PQN9"/>
<dbReference type="InterPro" id="IPR012677">
    <property type="entry name" value="Nucleotide-bd_a/b_plait_sf"/>
</dbReference>
<keyword evidence="7" id="KW-1185">Reference proteome</keyword>
<feature type="non-terminal residue" evidence="6">
    <location>
        <position position="181"/>
    </location>
</feature>
<evidence type="ECO:0000259" key="5">
    <source>
        <dbReference type="PROSITE" id="PS50102"/>
    </source>
</evidence>
<dbReference type="EMBL" id="LXQA010092312">
    <property type="protein sequence ID" value="MCI14413.1"/>
    <property type="molecule type" value="Genomic_DNA"/>
</dbReference>
<evidence type="ECO:0000256" key="3">
    <source>
        <dbReference type="ARBA" id="ARBA00023187"/>
    </source>
</evidence>
<name>A0A392PQN9_9FABA</name>
<dbReference type="GO" id="GO:0004527">
    <property type="term" value="F:exonuclease activity"/>
    <property type="evidence" value="ECO:0007669"/>
    <property type="project" value="UniProtKB-KW"/>
</dbReference>
<keyword evidence="6" id="KW-0269">Exonuclease</keyword>
<evidence type="ECO:0000313" key="7">
    <source>
        <dbReference type="Proteomes" id="UP000265520"/>
    </source>
</evidence>
<dbReference type="SMART" id="SM00360">
    <property type="entry name" value="RRM"/>
    <property type="match status" value="1"/>
</dbReference>
<evidence type="ECO:0000256" key="1">
    <source>
        <dbReference type="ARBA" id="ARBA00022664"/>
    </source>
</evidence>
<keyword evidence="6" id="KW-0540">Nuclease</keyword>